<proteinExistence type="predicted"/>
<dbReference type="AlphaFoldDB" id="A0A380SBC4"/>
<evidence type="ECO:0000313" key="3">
    <source>
        <dbReference type="Proteomes" id="UP000255169"/>
    </source>
</evidence>
<gene>
    <name evidence="2" type="ORF">NCTC10476_03642</name>
</gene>
<keyword evidence="3" id="KW-1185">Reference proteome</keyword>
<evidence type="ECO:0000256" key="1">
    <source>
        <dbReference type="SAM" id="Phobius"/>
    </source>
</evidence>
<keyword evidence="1" id="KW-0472">Membrane</keyword>
<evidence type="ECO:0000313" key="2">
    <source>
        <dbReference type="EMBL" id="SUQ37513.1"/>
    </source>
</evidence>
<feature type="transmembrane region" description="Helical" evidence="1">
    <location>
        <begin position="6"/>
        <end position="26"/>
    </location>
</feature>
<name>A0A380SBC4_YERRU</name>
<dbReference type="Proteomes" id="UP000255169">
    <property type="component" value="Unassembled WGS sequence"/>
</dbReference>
<dbReference type="EMBL" id="UHJG01000003">
    <property type="protein sequence ID" value="SUQ37513.1"/>
    <property type="molecule type" value="Genomic_DNA"/>
</dbReference>
<reference evidence="2 3" key="1">
    <citation type="submission" date="2018-06" db="EMBL/GenBank/DDBJ databases">
        <authorList>
            <consortium name="Pathogen Informatics"/>
            <person name="Doyle S."/>
        </authorList>
    </citation>
    <scope>NUCLEOTIDE SEQUENCE [LARGE SCALE GENOMIC DNA]</scope>
    <source>
        <strain evidence="2 3">NCTC10476</strain>
    </source>
</reference>
<protein>
    <submittedName>
        <fullName evidence="2">Uncharacterized protein</fullName>
    </submittedName>
</protein>
<organism evidence="2 3">
    <name type="scientific">Yersinia ruckeri</name>
    <dbReference type="NCBI Taxonomy" id="29486"/>
    <lineage>
        <taxon>Bacteria</taxon>
        <taxon>Pseudomonadati</taxon>
        <taxon>Pseudomonadota</taxon>
        <taxon>Gammaproteobacteria</taxon>
        <taxon>Enterobacterales</taxon>
        <taxon>Yersiniaceae</taxon>
        <taxon>Yersinia</taxon>
    </lineage>
</organism>
<keyword evidence="1" id="KW-1133">Transmembrane helix</keyword>
<keyword evidence="1" id="KW-0812">Transmembrane</keyword>
<accession>A0A380SBC4</accession>
<sequence>MVSELVLPWTSLSLYRLVIYGVFLLLEGDKNTIAGIRYTNSIKRR</sequence>